<protein>
    <submittedName>
        <fullName evidence="4">Histidine kinase</fullName>
    </submittedName>
</protein>
<sequence>MVQALYQLVARNFSKWELRYHALFIPVLIPICNYYLIGLDYFTDLGLFIGGTVLLIILYVLTTWLIAKAVRWAISYYPAVEQSTQRTLTLLVVLSTLSAGAVLFDVFVYSLIPAFGTKFTWVRIRPILILTLLFDFAFCTVLSLSYAYQQWHNDQTANEHLRAATYQHQLDALKMQINPHFLFNSLTSLSSLIGENKQLASQFVDELSKVYRYLLQANTHELVSLQTEVNFMTSYSSLLQTRYGSSLSITQNVDPAYLEGSLPTLSLQTLIDNAMKHNVMSPGKPLMISIRTTSDGAVLVENNLQRKVVKVETMQANLENLTAKYRRLSNAEVQVEETDTHFKVLLPLLSNQRVGEG</sequence>
<dbReference type="GO" id="GO:0016020">
    <property type="term" value="C:membrane"/>
    <property type="evidence" value="ECO:0007669"/>
    <property type="project" value="InterPro"/>
</dbReference>
<dbReference type="GO" id="GO:0000155">
    <property type="term" value="F:phosphorelay sensor kinase activity"/>
    <property type="evidence" value="ECO:0007669"/>
    <property type="project" value="InterPro"/>
</dbReference>
<dbReference type="PANTHER" id="PTHR34220">
    <property type="entry name" value="SENSOR HISTIDINE KINASE YPDA"/>
    <property type="match status" value="1"/>
</dbReference>
<dbReference type="EMBL" id="JACXAA010000008">
    <property type="protein sequence ID" value="MBD2755346.1"/>
    <property type="molecule type" value="Genomic_DNA"/>
</dbReference>
<feature type="transmembrane region" description="Helical" evidence="2">
    <location>
        <begin position="20"/>
        <end position="39"/>
    </location>
</feature>
<evidence type="ECO:0000259" key="3">
    <source>
        <dbReference type="Pfam" id="PF06580"/>
    </source>
</evidence>
<keyword evidence="1" id="KW-0175">Coiled coil</keyword>
<feature type="transmembrane region" description="Helical" evidence="2">
    <location>
        <begin position="88"/>
        <end position="112"/>
    </location>
</feature>
<dbReference type="InterPro" id="IPR050640">
    <property type="entry name" value="Bact_2-comp_sensor_kinase"/>
</dbReference>
<dbReference type="AlphaFoldDB" id="A0A927B489"/>
<keyword evidence="4" id="KW-0808">Transferase</keyword>
<dbReference type="PANTHER" id="PTHR34220:SF7">
    <property type="entry name" value="SENSOR HISTIDINE KINASE YPDA"/>
    <property type="match status" value="1"/>
</dbReference>
<evidence type="ECO:0000313" key="5">
    <source>
        <dbReference type="Proteomes" id="UP000653797"/>
    </source>
</evidence>
<evidence type="ECO:0000256" key="1">
    <source>
        <dbReference type="SAM" id="Coils"/>
    </source>
</evidence>
<dbReference type="Pfam" id="PF06580">
    <property type="entry name" value="His_kinase"/>
    <property type="match status" value="1"/>
</dbReference>
<keyword evidence="2" id="KW-1133">Transmembrane helix</keyword>
<keyword evidence="2" id="KW-0472">Membrane</keyword>
<organism evidence="4 5">
    <name type="scientific">Spirosoma validum</name>
    <dbReference type="NCBI Taxonomy" id="2771355"/>
    <lineage>
        <taxon>Bacteria</taxon>
        <taxon>Pseudomonadati</taxon>
        <taxon>Bacteroidota</taxon>
        <taxon>Cytophagia</taxon>
        <taxon>Cytophagales</taxon>
        <taxon>Cytophagaceae</taxon>
        <taxon>Spirosoma</taxon>
    </lineage>
</organism>
<evidence type="ECO:0000256" key="2">
    <source>
        <dbReference type="SAM" id="Phobius"/>
    </source>
</evidence>
<gene>
    <name evidence="4" type="ORF">IC230_20765</name>
</gene>
<proteinExistence type="predicted"/>
<feature type="domain" description="Signal transduction histidine kinase internal region" evidence="3">
    <location>
        <begin position="169"/>
        <end position="246"/>
    </location>
</feature>
<dbReference type="RefSeq" id="WP_191040972.1">
    <property type="nucleotide sequence ID" value="NZ_JACXAA010000008.1"/>
</dbReference>
<dbReference type="InterPro" id="IPR010559">
    <property type="entry name" value="Sig_transdc_His_kin_internal"/>
</dbReference>
<keyword evidence="5" id="KW-1185">Reference proteome</keyword>
<reference evidence="4" key="1">
    <citation type="submission" date="2020-09" db="EMBL/GenBank/DDBJ databases">
        <authorList>
            <person name="Kim M.K."/>
        </authorList>
    </citation>
    <scope>NUCLEOTIDE SEQUENCE</scope>
    <source>
        <strain evidence="4">BT704</strain>
    </source>
</reference>
<accession>A0A927B489</accession>
<comment type="caution">
    <text evidence="4">The sequence shown here is derived from an EMBL/GenBank/DDBJ whole genome shotgun (WGS) entry which is preliminary data.</text>
</comment>
<keyword evidence="2" id="KW-0812">Transmembrane</keyword>
<feature type="coiled-coil region" evidence="1">
    <location>
        <begin position="304"/>
        <end position="338"/>
    </location>
</feature>
<keyword evidence="4" id="KW-0418">Kinase</keyword>
<evidence type="ECO:0000313" key="4">
    <source>
        <dbReference type="EMBL" id="MBD2755346.1"/>
    </source>
</evidence>
<feature type="transmembrane region" description="Helical" evidence="2">
    <location>
        <begin position="124"/>
        <end position="148"/>
    </location>
</feature>
<dbReference type="Proteomes" id="UP000653797">
    <property type="component" value="Unassembled WGS sequence"/>
</dbReference>
<feature type="transmembrane region" description="Helical" evidence="2">
    <location>
        <begin position="45"/>
        <end position="67"/>
    </location>
</feature>
<name>A0A927B489_9BACT</name>